<dbReference type="GO" id="GO:0016020">
    <property type="term" value="C:membrane"/>
    <property type="evidence" value="ECO:0007669"/>
    <property type="project" value="UniProtKB-SubCell"/>
</dbReference>
<evidence type="ECO:0000313" key="7">
    <source>
        <dbReference type="EMBL" id="RDC42622.1"/>
    </source>
</evidence>
<comment type="caution">
    <text evidence="7">The sequence shown here is derived from an EMBL/GenBank/DDBJ whole genome shotgun (WGS) entry which is preliminary data.</text>
</comment>
<dbReference type="InterPro" id="IPR019533">
    <property type="entry name" value="Peptidase_S26"/>
</dbReference>
<dbReference type="AlphaFoldDB" id="A0A369NY92"/>
<evidence type="ECO:0000256" key="2">
    <source>
        <dbReference type="ARBA" id="ARBA00022692"/>
    </source>
</evidence>
<evidence type="ECO:0000256" key="1">
    <source>
        <dbReference type="ARBA" id="ARBA00004370"/>
    </source>
</evidence>
<feature type="transmembrane region" description="Helical" evidence="6">
    <location>
        <begin position="41"/>
        <end position="66"/>
    </location>
</feature>
<keyword evidence="3 6" id="KW-1133">Transmembrane helix</keyword>
<dbReference type="Proteomes" id="UP000253805">
    <property type="component" value="Unassembled WGS sequence"/>
</dbReference>
<keyword evidence="2 6" id="KW-0812">Transmembrane</keyword>
<dbReference type="GO" id="GO:0006465">
    <property type="term" value="P:signal peptide processing"/>
    <property type="evidence" value="ECO:0007669"/>
    <property type="project" value="UniProtKB-UniRule"/>
</dbReference>
<organism evidence="7 8">
    <name type="scientific">Adlercreutzia equolifaciens subsp. celatus</name>
    <dbReference type="NCBI Taxonomy" id="394340"/>
    <lineage>
        <taxon>Bacteria</taxon>
        <taxon>Bacillati</taxon>
        <taxon>Actinomycetota</taxon>
        <taxon>Coriobacteriia</taxon>
        <taxon>Eggerthellales</taxon>
        <taxon>Eggerthellaceae</taxon>
        <taxon>Adlercreutzia</taxon>
    </lineage>
</organism>
<dbReference type="InterPro" id="IPR036286">
    <property type="entry name" value="LexA/Signal_pep-like_sf"/>
</dbReference>
<dbReference type="InterPro" id="IPR001733">
    <property type="entry name" value="Peptidase_S26B"/>
</dbReference>
<keyword evidence="4 6" id="KW-0472">Membrane</keyword>
<reference evidence="7 8" key="1">
    <citation type="journal article" date="2018" name="Elife">
        <title>Discovery and characterization of a prevalent human gut bacterial enzyme sufficient for the inactivation of a family of plant toxins.</title>
        <authorList>
            <person name="Koppel N."/>
            <person name="Bisanz J.E."/>
            <person name="Pandelia M.E."/>
            <person name="Turnbaugh P.J."/>
            <person name="Balskus E.P."/>
        </authorList>
    </citation>
    <scope>NUCLEOTIDE SEQUENCE [LARGE SCALE GENOMIC DNA]</scope>
    <source>
        <strain evidence="7 8">OB21 GAM 11</strain>
    </source>
</reference>
<evidence type="ECO:0000256" key="4">
    <source>
        <dbReference type="ARBA" id="ARBA00023136"/>
    </source>
</evidence>
<dbReference type="EMBL" id="PPUT01000026">
    <property type="protein sequence ID" value="RDC42622.1"/>
    <property type="molecule type" value="Genomic_DNA"/>
</dbReference>
<dbReference type="CDD" id="cd06530">
    <property type="entry name" value="S26_SPase_I"/>
    <property type="match status" value="1"/>
</dbReference>
<dbReference type="SUPFAM" id="SSF51306">
    <property type="entry name" value="LexA/Signal peptidase"/>
    <property type="match status" value="1"/>
</dbReference>
<sequence>MIVMTDAAANISAGSFGASAPAEASDAFAYDVKKRLARLRIVSRLCSVIGAVLLAAVALLAISATVAPRFMGLQSYAIVSGSMEPSFPVGSLVYAEPIEPEALAVGDVAVFWRNDEVVIHRVEENLYEDRELITRGDANEGIDAHPALYDNVVGRAVNQIPGIGYFVMALASLPGKLVLGWVVLMGAAFSIIGTAIASLARQ</sequence>
<evidence type="ECO:0000256" key="3">
    <source>
        <dbReference type="ARBA" id="ARBA00022989"/>
    </source>
</evidence>
<dbReference type="NCBIfam" id="TIGR02228">
    <property type="entry name" value="sigpep_I_arch"/>
    <property type="match status" value="1"/>
</dbReference>
<comment type="subcellular location">
    <subcellularLocation>
        <location evidence="1">Membrane</location>
    </subcellularLocation>
</comment>
<dbReference type="GO" id="GO:0004252">
    <property type="term" value="F:serine-type endopeptidase activity"/>
    <property type="evidence" value="ECO:0007669"/>
    <property type="project" value="UniProtKB-UniRule"/>
</dbReference>
<dbReference type="GO" id="GO:0009003">
    <property type="term" value="F:signal peptidase activity"/>
    <property type="evidence" value="ECO:0007669"/>
    <property type="project" value="UniProtKB-EC"/>
</dbReference>
<evidence type="ECO:0000313" key="8">
    <source>
        <dbReference type="Proteomes" id="UP000253805"/>
    </source>
</evidence>
<dbReference type="EC" id="3.4.21.89" evidence="5"/>
<evidence type="ECO:0000256" key="5">
    <source>
        <dbReference type="NCBIfam" id="TIGR02228"/>
    </source>
</evidence>
<accession>A0A369NY92</accession>
<name>A0A369NY92_9ACTN</name>
<gene>
    <name evidence="7" type="ORF">C1850_09315</name>
</gene>
<evidence type="ECO:0000256" key="6">
    <source>
        <dbReference type="SAM" id="Phobius"/>
    </source>
</evidence>
<feature type="transmembrane region" description="Helical" evidence="6">
    <location>
        <begin position="178"/>
        <end position="200"/>
    </location>
</feature>
<dbReference type="PANTHER" id="PTHR10806">
    <property type="entry name" value="SIGNAL PEPTIDASE COMPLEX CATALYTIC SUBUNIT SEC11"/>
    <property type="match status" value="1"/>
</dbReference>
<protein>
    <recommendedName>
        <fullName evidence="5">Signal peptidase I</fullName>
        <ecNumber evidence="5">3.4.21.89</ecNumber>
    </recommendedName>
</protein>
<proteinExistence type="predicted"/>
<dbReference type="PANTHER" id="PTHR10806:SF6">
    <property type="entry name" value="SIGNAL PEPTIDASE COMPLEX CATALYTIC SUBUNIT SEC11"/>
    <property type="match status" value="1"/>
</dbReference>